<feature type="domain" description="HTH tetR-type" evidence="5">
    <location>
        <begin position="3"/>
        <end position="63"/>
    </location>
</feature>
<dbReference type="OrthoDB" id="4567939at2"/>
<proteinExistence type="predicted"/>
<dbReference type="PROSITE" id="PS50977">
    <property type="entry name" value="HTH_TETR_2"/>
    <property type="match status" value="1"/>
</dbReference>
<feature type="DNA-binding region" description="H-T-H motif" evidence="4">
    <location>
        <begin position="26"/>
        <end position="45"/>
    </location>
</feature>
<evidence type="ECO:0000256" key="2">
    <source>
        <dbReference type="ARBA" id="ARBA00023125"/>
    </source>
</evidence>
<dbReference type="EMBL" id="SJZJ01000008">
    <property type="protein sequence ID" value="TCJ29454.1"/>
    <property type="molecule type" value="Genomic_DNA"/>
</dbReference>
<dbReference type="SUPFAM" id="SSF48498">
    <property type="entry name" value="Tetracyclin repressor-like, C-terminal domain"/>
    <property type="match status" value="1"/>
</dbReference>
<dbReference type="PANTHER" id="PTHR47506:SF3">
    <property type="entry name" value="HTH-TYPE TRANSCRIPTIONAL REGULATOR LMRA"/>
    <property type="match status" value="1"/>
</dbReference>
<dbReference type="Pfam" id="PF00440">
    <property type="entry name" value="TetR_N"/>
    <property type="match status" value="1"/>
</dbReference>
<dbReference type="InterPro" id="IPR001647">
    <property type="entry name" value="HTH_TetR"/>
</dbReference>
<keyword evidence="7" id="KW-1185">Reference proteome</keyword>
<keyword evidence="3" id="KW-0804">Transcription</keyword>
<dbReference type="InterPro" id="IPR009057">
    <property type="entry name" value="Homeodomain-like_sf"/>
</dbReference>
<dbReference type="AlphaFoldDB" id="A0A4R1CE08"/>
<gene>
    <name evidence="6" type="ORF">EPD65_06960</name>
</gene>
<dbReference type="InterPro" id="IPR054156">
    <property type="entry name" value="YxaF_TetR_C"/>
</dbReference>
<dbReference type="InterPro" id="IPR036271">
    <property type="entry name" value="Tet_transcr_reg_TetR-rel_C_sf"/>
</dbReference>
<keyword evidence="2 4" id="KW-0238">DNA-binding</keyword>
<evidence type="ECO:0000256" key="3">
    <source>
        <dbReference type="ARBA" id="ARBA00023163"/>
    </source>
</evidence>
<evidence type="ECO:0000259" key="5">
    <source>
        <dbReference type="PROSITE" id="PS50977"/>
    </source>
</evidence>
<organism evidence="6 7">
    <name type="scientific">Nocardioides jejuensis</name>
    <dbReference type="NCBI Taxonomy" id="2502782"/>
    <lineage>
        <taxon>Bacteria</taxon>
        <taxon>Bacillati</taxon>
        <taxon>Actinomycetota</taxon>
        <taxon>Actinomycetes</taxon>
        <taxon>Propionibacteriales</taxon>
        <taxon>Nocardioidaceae</taxon>
        <taxon>Nocardioides</taxon>
    </lineage>
</organism>
<evidence type="ECO:0000313" key="7">
    <source>
        <dbReference type="Proteomes" id="UP000295453"/>
    </source>
</evidence>
<dbReference type="Proteomes" id="UP000295453">
    <property type="component" value="Unassembled WGS sequence"/>
</dbReference>
<comment type="caution">
    <text evidence="6">The sequence shown here is derived from an EMBL/GenBank/DDBJ whole genome shotgun (WGS) entry which is preliminary data.</text>
</comment>
<evidence type="ECO:0000256" key="4">
    <source>
        <dbReference type="PROSITE-ProRule" id="PRU00335"/>
    </source>
</evidence>
<evidence type="ECO:0000256" key="1">
    <source>
        <dbReference type="ARBA" id="ARBA00023015"/>
    </source>
</evidence>
<reference evidence="6 7" key="1">
    <citation type="submission" date="2019-03" db="EMBL/GenBank/DDBJ databases">
        <authorList>
            <person name="Kim M.K.M."/>
        </authorList>
    </citation>
    <scope>NUCLEOTIDE SEQUENCE [LARGE SCALE GENOMIC DNA]</scope>
    <source>
        <strain evidence="6 7">18JY15-6</strain>
    </source>
</reference>
<protein>
    <submittedName>
        <fullName evidence="6">TetR/AcrR family transcriptional regulator</fullName>
    </submittedName>
</protein>
<dbReference type="Pfam" id="PF21993">
    <property type="entry name" value="TetR_C_13_2"/>
    <property type="match status" value="1"/>
</dbReference>
<dbReference type="PANTHER" id="PTHR47506">
    <property type="entry name" value="TRANSCRIPTIONAL REGULATORY PROTEIN"/>
    <property type="match status" value="1"/>
</dbReference>
<sequence>MAQGPRSRLISAAIELVREKGVEGTGLTELLERGCTARRSLYQHFPGGKHELIEASTLAAGRFIESGIRGAEGASVAEGMAAFFDGSISNAAATGFRLGCPVGAAALAPADAAIVIDAAGTTFASWSAALAEHLVREGHSPEAAASLAGFVVSSYEGALMHARATRSTEPLEQTKQHLLPLLTAPAAR</sequence>
<dbReference type="Gene3D" id="1.10.357.10">
    <property type="entry name" value="Tetracycline Repressor, domain 2"/>
    <property type="match status" value="1"/>
</dbReference>
<keyword evidence="1" id="KW-0805">Transcription regulation</keyword>
<name>A0A4R1CE08_9ACTN</name>
<dbReference type="GO" id="GO:0003677">
    <property type="term" value="F:DNA binding"/>
    <property type="evidence" value="ECO:0007669"/>
    <property type="project" value="UniProtKB-UniRule"/>
</dbReference>
<evidence type="ECO:0000313" key="6">
    <source>
        <dbReference type="EMBL" id="TCJ29454.1"/>
    </source>
</evidence>
<dbReference type="RefSeq" id="WP_131582548.1">
    <property type="nucleotide sequence ID" value="NZ_SJZJ01000008.1"/>
</dbReference>
<dbReference type="SUPFAM" id="SSF46689">
    <property type="entry name" value="Homeodomain-like"/>
    <property type="match status" value="1"/>
</dbReference>
<accession>A0A4R1CE08</accession>